<comment type="subcellular location">
    <subcellularLocation>
        <location evidence="1">Nucleus</location>
    </subcellularLocation>
</comment>
<dbReference type="GO" id="GO:0005669">
    <property type="term" value="C:transcription factor TFIID complex"/>
    <property type="evidence" value="ECO:0007669"/>
    <property type="project" value="InterPro"/>
</dbReference>
<evidence type="ECO:0000256" key="1">
    <source>
        <dbReference type="ARBA" id="ARBA00004123"/>
    </source>
</evidence>
<gene>
    <name evidence="9" type="ORF">CANCADRAFT_105916</name>
</gene>
<dbReference type="CDD" id="cd08049">
    <property type="entry name" value="TAF8"/>
    <property type="match status" value="1"/>
</dbReference>
<evidence type="ECO:0000259" key="8">
    <source>
        <dbReference type="Pfam" id="PF10406"/>
    </source>
</evidence>
<dbReference type="PANTHER" id="PTHR46469">
    <property type="entry name" value="TRANSCRIPTION INITIATION FACTOR TFIID SUBUNIT 8"/>
    <property type="match status" value="1"/>
</dbReference>
<evidence type="ECO:0000256" key="7">
    <source>
        <dbReference type="SAM" id="MobiDB-lite"/>
    </source>
</evidence>
<accession>A0A1E4TF86</accession>
<dbReference type="CDD" id="cd00076">
    <property type="entry name" value="HFD_SF"/>
    <property type="match status" value="1"/>
</dbReference>
<dbReference type="GO" id="GO:0006367">
    <property type="term" value="P:transcription initiation at RNA polymerase II promoter"/>
    <property type="evidence" value="ECO:0007669"/>
    <property type="project" value="TreeGrafter"/>
</dbReference>
<proteinExistence type="inferred from homology"/>
<dbReference type="Proteomes" id="UP000095023">
    <property type="component" value="Unassembled WGS sequence"/>
</dbReference>
<keyword evidence="5" id="KW-0804">Transcription</keyword>
<reference evidence="10" key="1">
    <citation type="submission" date="2016-02" db="EMBL/GenBank/DDBJ databases">
        <title>Comparative genomics of biotechnologically important yeasts.</title>
        <authorList>
            <consortium name="DOE Joint Genome Institute"/>
            <person name="Riley R."/>
            <person name="Haridas S."/>
            <person name="Wolfe K.H."/>
            <person name="Lopes M.R."/>
            <person name="Hittinger C.T."/>
            <person name="Goker M."/>
            <person name="Salamov A."/>
            <person name="Wisecaver J."/>
            <person name="Long T.M."/>
            <person name="Aerts A.L."/>
            <person name="Barry K."/>
            <person name="Choi C."/>
            <person name="Clum A."/>
            <person name="Coughlan A.Y."/>
            <person name="Deshpande S."/>
            <person name="Douglass A.P."/>
            <person name="Hanson S.J."/>
            <person name="Klenk H.-P."/>
            <person name="Labutti K."/>
            <person name="Lapidus A."/>
            <person name="Lindquist E."/>
            <person name="Lipzen A."/>
            <person name="Meier-Kolthoff J.P."/>
            <person name="Ohm R.A."/>
            <person name="Otillar R.P."/>
            <person name="Pangilinan J."/>
            <person name="Peng Y."/>
            <person name="Rokas A."/>
            <person name="Rosa C.A."/>
            <person name="Scheuner C."/>
            <person name="Sibirny A.A."/>
            <person name="Slot J.C."/>
            <person name="Stielow J.B."/>
            <person name="Sun H."/>
            <person name="Kurtzman C.P."/>
            <person name="Blackwell M."/>
            <person name="Jeffries T.W."/>
            <person name="Grigoriev I.V."/>
        </authorList>
    </citation>
    <scope>NUCLEOTIDE SEQUENCE [LARGE SCALE GENOMIC DNA]</scope>
    <source>
        <strain evidence="10">NRRL Y-17796</strain>
    </source>
</reference>
<evidence type="ECO:0000313" key="10">
    <source>
        <dbReference type="Proteomes" id="UP000095023"/>
    </source>
</evidence>
<comment type="similarity">
    <text evidence="2">Belongs to the TAF8 family.</text>
</comment>
<feature type="region of interest" description="Disordered" evidence="7">
    <location>
        <begin position="252"/>
        <end position="311"/>
    </location>
</feature>
<dbReference type="PANTHER" id="PTHR46469:SF1">
    <property type="entry name" value="TRANSCRIPTION INITIATION FACTOR TFIID SUBUNIT 8"/>
    <property type="match status" value="1"/>
</dbReference>
<evidence type="ECO:0000256" key="6">
    <source>
        <dbReference type="ARBA" id="ARBA00023242"/>
    </source>
</evidence>
<dbReference type="InterPro" id="IPR019473">
    <property type="entry name" value="TFIID_su8_C"/>
</dbReference>
<feature type="domain" description="Transcription factor TFIID subunit 8 C-terminal" evidence="8">
    <location>
        <begin position="140"/>
        <end position="187"/>
    </location>
</feature>
<evidence type="ECO:0000313" key="9">
    <source>
        <dbReference type="EMBL" id="ODV90367.1"/>
    </source>
</evidence>
<keyword evidence="10" id="KW-1185">Reference proteome</keyword>
<sequence length="384" mass="42325">MDDTNYHLLFKATAAVVKSHSDSSQDYVAWHPAAFSALIDAANDYMADLTTHLHKISQVQRRTESPSFEDIKLLFGLRGISLTALDNELRGTDKTPVPAADNISLIPDVSPISIQRSNMAAKLLESSTIKLPMSGIQPKIPSWLPPLPPAHSFRFTPVYTQSDLDPKQLRERLVAEGYEVETALRTLASVQNSQLPDLYSPQYLEILSRFGLDPSYIAMVYDEEHAHEPAADIDADINTNTADQTRKSAADDFFGFGDSTENHDHDQSPAKIRIKLTTKSVPAPESKPEPELQSEQAPPPELPAPPPTDSSSKYFDIEKYALLKSQNAPVASLPAIHSRDKLTSCASDLSVGKVLADTLSIDHTARKALLEFYFQDAKYAVDRA</sequence>
<name>A0A1E4TF86_9ASCO</name>
<dbReference type="OrthoDB" id="2193813at2759"/>
<protein>
    <recommendedName>
        <fullName evidence="3">Transcription initiation factor TFIID subunit 8</fullName>
    </recommendedName>
</protein>
<keyword evidence="6" id="KW-0539">Nucleus</keyword>
<keyword evidence="4" id="KW-0805">Transcription regulation</keyword>
<dbReference type="InterPro" id="IPR037818">
    <property type="entry name" value="TAF8"/>
</dbReference>
<feature type="compositionally biased region" description="Pro residues" evidence="7">
    <location>
        <begin position="297"/>
        <end position="308"/>
    </location>
</feature>
<evidence type="ECO:0000256" key="5">
    <source>
        <dbReference type="ARBA" id="ARBA00023163"/>
    </source>
</evidence>
<evidence type="ECO:0000256" key="3">
    <source>
        <dbReference type="ARBA" id="ARBA00017307"/>
    </source>
</evidence>
<evidence type="ECO:0000256" key="2">
    <source>
        <dbReference type="ARBA" id="ARBA00008767"/>
    </source>
</evidence>
<dbReference type="EMBL" id="KV453842">
    <property type="protein sequence ID" value="ODV90367.1"/>
    <property type="molecule type" value="Genomic_DNA"/>
</dbReference>
<dbReference type="AlphaFoldDB" id="A0A1E4TF86"/>
<evidence type="ECO:0000256" key="4">
    <source>
        <dbReference type="ARBA" id="ARBA00023015"/>
    </source>
</evidence>
<dbReference type="Pfam" id="PF10406">
    <property type="entry name" value="TAF8_C"/>
    <property type="match status" value="1"/>
</dbReference>
<organism evidence="9 10">
    <name type="scientific">Tortispora caseinolytica NRRL Y-17796</name>
    <dbReference type="NCBI Taxonomy" id="767744"/>
    <lineage>
        <taxon>Eukaryota</taxon>
        <taxon>Fungi</taxon>
        <taxon>Dikarya</taxon>
        <taxon>Ascomycota</taxon>
        <taxon>Saccharomycotina</taxon>
        <taxon>Trigonopsidomycetes</taxon>
        <taxon>Trigonopsidales</taxon>
        <taxon>Trigonopsidaceae</taxon>
        <taxon>Tortispora</taxon>
    </lineage>
</organism>